<sequence length="72" mass="8456">MTISIGEILKIVYDTGYMTSRYNRHKHIWAPPWWLNQHSTFTHVAHAGAYEIAGKLYDTRRFTGPYLVGWDD</sequence>
<dbReference type="EMBL" id="JABWPM010000025">
    <property type="protein sequence ID" value="NUY98360.1"/>
    <property type="molecule type" value="Genomic_DNA"/>
</dbReference>
<dbReference type="Proteomes" id="UP000566985">
    <property type="component" value="Unassembled WGS sequence"/>
</dbReference>
<evidence type="ECO:0000313" key="2">
    <source>
        <dbReference type="Proteomes" id="UP000566985"/>
    </source>
</evidence>
<name>A0A7Y6NGY7_9GAMM</name>
<dbReference type="RefSeq" id="WP_069729458.1">
    <property type="nucleotide sequence ID" value="NZ_JABWPE010000025.1"/>
</dbReference>
<reference evidence="1 2" key="1">
    <citation type="submission" date="2020-05" db="EMBL/GenBank/DDBJ databases">
        <title>Whole Genome Sequences of Enterobacteriales Associated with the International Space Station.</title>
        <authorList>
            <person name="Bharadwaj A."/>
            <person name="Daudu R."/>
            <person name="Singh N."/>
            <person name="Wood J."/>
            <person name="Debieu M."/>
            <person name="Mason C."/>
            <person name="Wang C."/>
            <person name="Venkateswaran K."/>
        </authorList>
    </citation>
    <scope>NUCLEOTIDE SEQUENCE [LARGE SCALE GENOMIC DNA]</scope>
    <source>
        <strain evidence="1 2">IF5SW-B1</strain>
    </source>
</reference>
<comment type="caution">
    <text evidence="1">The sequence shown here is derived from an EMBL/GenBank/DDBJ whole genome shotgun (WGS) entry which is preliminary data.</text>
</comment>
<gene>
    <name evidence="1" type="ORF">HU668_18045</name>
</gene>
<dbReference type="GeneID" id="57347017"/>
<accession>A0A7Y6NGY7</accession>
<organism evidence="1 2">
    <name type="scientific">Pantoea brenneri</name>
    <dbReference type="NCBI Taxonomy" id="472694"/>
    <lineage>
        <taxon>Bacteria</taxon>
        <taxon>Pseudomonadati</taxon>
        <taxon>Pseudomonadota</taxon>
        <taxon>Gammaproteobacteria</taxon>
        <taxon>Enterobacterales</taxon>
        <taxon>Erwiniaceae</taxon>
        <taxon>Pantoea</taxon>
    </lineage>
</organism>
<dbReference type="AlphaFoldDB" id="A0A7Y6NGY7"/>
<protein>
    <submittedName>
        <fullName evidence="1">Uncharacterized protein</fullName>
    </submittedName>
</protein>
<evidence type="ECO:0000313" key="1">
    <source>
        <dbReference type="EMBL" id="NUY98360.1"/>
    </source>
</evidence>
<proteinExistence type="predicted"/>